<dbReference type="GO" id="GO:0008477">
    <property type="term" value="F:purine nucleosidase activity"/>
    <property type="evidence" value="ECO:0007669"/>
    <property type="project" value="UniProtKB-EC"/>
</dbReference>
<dbReference type="PANTHER" id="PTHR12304:SF4">
    <property type="entry name" value="URIDINE NUCLEOSIDASE"/>
    <property type="match status" value="1"/>
</dbReference>
<reference evidence="4 5" key="1">
    <citation type="submission" date="2020-03" db="EMBL/GenBank/DDBJ databases">
        <title>Sequencing the genomes of 1000 actinobacteria strains.</title>
        <authorList>
            <person name="Klenk H.-P."/>
        </authorList>
    </citation>
    <scope>NUCLEOTIDE SEQUENCE [LARGE SCALE GENOMIC DNA]</scope>
    <source>
        <strain evidence="4 5">DSM 45668</strain>
    </source>
</reference>
<evidence type="ECO:0000313" key="5">
    <source>
        <dbReference type="Proteomes" id="UP000754495"/>
    </source>
</evidence>
<comment type="caution">
    <text evidence="4">The sequence shown here is derived from an EMBL/GenBank/DDBJ whole genome shotgun (WGS) entry which is preliminary data.</text>
</comment>
<sequence length="305" mass="31692">MTPQAAPVPVLVDTDGGLDDALALVFLTRSPAVDVVAIGSVHGNVPAEAAARNTLRVLELLETEVPVAQGATAPLTREVHYRHPEDPVGRLLGPPAAKPVGEPAAAQLLRHVRARPGELALLMLGPLTNLALALQREPRLPGLAGRVVVMGGVFTGDGSVSAVAETNIWSDPEAADQVLTAGFDLTLVGLDVTRQVQPTTGWLTALAQDPLPWGGFAKLLAAAPTDQRPPMPLHDPLAAAVLARPDLVSCRTTPVRVELAEGAARGRTRADSSGRGGQPAVQVAEDVHVEQALDVLIEGLVPGLR</sequence>
<dbReference type="Pfam" id="PF01156">
    <property type="entry name" value="IU_nuc_hydro"/>
    <property type="match status" value="1"/>
</dbReference>
<keyword evidence="1 4" id="KW-0378">Hydrolase</keyword>
<dbReference type="InterPro" id="IPR036452">
    <property type="entry name" value="Ribo_hydro-like"/>
</dbReference>
<evidence type="ECO:0000259" key="3">
    <source>
        <dbReference type="Pfam" id="PF01156"/>
    </source>
</evidence>
<name>A0ABX0T0M2_9PSEU</name>
<protein>
    <submittedName>
        <fullName evidence="4">Purine nucleosidase</fullName>
        <ecNumber evidence="4">3.2.2.1</ecNumber>
    </submittedName>
</protein>
<dbReference type="EC" id="3.2.2.1" evidence="4"/>
<dbReference type="RefSeq" id="WP_167120385.1">
    <property type="nucleotide sequence ID" value="NZ_JAANOU010000001.1"/>
</dbReference>
<keyword evidence="2 4" id="KW-0326">Glycosidase</keyword>
<accession>A0ABX0T0M2</accession>
<dbReference type="PANTHER" id="PTHR12304">
    <property type="entry name" value="INOSINE-URIDINE PREFERRING NUCLEOSIDE HYDROLASE"/>
    <property type="match status" value="1"/>
</dbReference>
<feature type="domain" description="Inosine/uridine-preferring nucleoside hydrolase" evidence="3">
    <location>
        <begin position="10"/>
        <end position="292"/>
    </location>
</feature>
<evidence type="ECO:0000256" key="2">
    <source>
        <dbReference type="ARBA" id="ARBA00023295"/>
    </source>
</evidence>
<dbReference type="EMBL" id="JAANOU010000001">
    <property type="protein sequence ID" value="NIH82788.1"/>
    <property type="molecule type" value="Genomic_DNA"/>
</dbReference>
<dbReference type="InterPro" id="IPR001910">
    <property type="entry name" value="Inosine/uridine_hydrolase_dom"/>
</dbReference>
<dbReference type="Proteomes" id="UP000754495">
    <property type="component" value="Unassembled WGS sequence"/>
</dbReference>
<gene>
    <name evidence="4" type="ORF">FHX46_005318</name>
</gene>
<dbReference type="SUPFAM" id="SSF53590">
    <property type="entry name" value="Nucleoside hydrolase"/>
    <property type="match status" value="1"/>
</dbReference>
<dbReference type="Gene3D" id="3.90.245.10">
    <property type="entry name" value="Ribonucleoside hydrolase-like"/>
    <property type="match status" value="1"/>
</dbReference>
<organism evidence="4 5">
    <name type="scientific">Amycolatopsis viridis</name>
    <dbReference type="NCBI Taxonomy" id="185678"/>
    <lineage>
        <taxon>Bacteria</taxon>
        <taxon>Bacillati</taxon>
        <taxon>Actinomycetota</taxon>
        <taxon>Actinomycetes</taxon>
        <taxon>Pseudonocardiales</taxon>
        <taxon>Pseudonocardiaceae</taxon>
        <taxon>Amycolatopsis</taxon>
    </lineage>
</organism>
<keyword evidence="5" id="KW-1185">Reference proteome</keyword>
<evidence type="ECO:0000313" key="4">
    <source>
        <dbReference type="EMBL" id="NIH82788.1"/>
    </source>
</evidence>
<evidence type="ECO:0000256" key="1">
    <source>
        <dbReference type="ARBA" id="ARBA00022801"/>
    </source>
</evidence>
<dbReference type="InterPro" id="IPR023186">
    <property type="entry name" value="IUNH"/>
</dbReference>
<proteinExistence type="predicted"/>